<dbReference type="Gene3D" id="2.40.170.20">
    <property type="entry name" value="TonB-dependent receptor, beta-barrel domain"/>
    <property type="match status" value="1"/>
</dbReference>
<dbReference type="SUPFAM" id="SSF49464">
    <property type="entry name" value="Carboxypeptidase regulatory domain-like"/>
    <property type="match status" value="1"/>
</dbReference>
<comment type="subcellular location">
    <subcellularLocation>
        <location evidence="1">Cell outer membrane</location>
    </subcellularLocation>
</comment>
<sequence>MCFSLMHVYASTFSQSVTISAKGAGLKTIFSEIEKQTGYVVFYNKAMLENTNRVTVHATNAPLRSFLDEVFADQPLRYRIDGANIVLTRKVVVSEKVPPVWAMVIPVMIRGRITDASHNPLPGATVYVKGRKDRFAVADAKGNFAVSCEEGDVLVFSYIGYKTGEFKVGRSYTLNIILQEDQKNIKDVVITGMMVRKKESFTGATSSFTGEQLKTVSNQDIVSSLKLLDPSFVQIENNLAGSNPNVLPTIELRGQTSISSTGLRDQFSNDPNQPLFILNGFETNLQTIVDLDINLVASVTILKDAASTAIYGSRASNGVIVVETKKPLPGKLRVSYTADLRAELPDLSSYNMMNASEKLQFEKLAGAYDEVSNNPQYQVYLDTIYNAHLRNVLRGVNTYWLNKPLQTGFTQRHAVNASGGDNIFQYEVGFNYRTNSATMIGSKHNDWGVTLNLFYNSDKVRIGNMAYVSGNNMANSPYGSFTTWANANPYYEIPADNSLPYLEQIRTGYSPMNRNIVNPYYNAGLGSYDKGNGYTITDNFQVNIDVSKNFRIQGNGQVQKGMTESAAFISAMNTQYLTQADPTLRGSYTFARQSPFSYNANVSATYTQMLAQRHSITAYARAEAAENKNSANGYKAIGFPNISNGNPAFAYGYEQSGVPNVANSITRRNSFIGSVNYSYDGRYNVDLNASFDGSTAFGSNKRYQPYYSVGGSWNLHKERFVKAMGIFNNLRLRGNIGLTGNQNFGNVSESVYKYYSAINGFGQGVYLSALGAPDLKWQNTLQTSFGIDADLLKSRLKLQVNGYRKLTDPLVVAITLPSSTGLSNYPFNAGTSVVNGWEFMATAYPIFKPKMVWSVGITGALLKQHYENFNNKLAGLNKDLQKSNSLTRYKDGYSSYDLWAVVSQGIDPATGREVFLRKDGQQTFVYDATDQVRVGTTNPKAQGVLNSSFTYYGFRASVYFSYVYSKDQFNTALYNKVENITYAQLSNNQDKRALYDRWKKPGDVVPFKGIADSKQTPISSRFIQNENSISLSSLNVGYEFRDKPWLSKASLAALNLSAFTNDLFYISTIRRERGIDYPFARSVSFSLRATFK</sequence>
<dbReference type="Gene3D" id="2.60.40.1120">
    <property type="entry name" value="Carboxypeptidase-like, regulatory domain"/>
    <property type="match status" value="1"/>
</dbReference>
<keyword evidence="6" id="KW-1185">Reference proteome</keyword>
<dbReference type="InterPro" id="IPR023997">
    <property type="entry name" value="TonB-dep_OMP_SusC/RagA_CS"/>
</dbReference>
<evidence type="ECO:0000313" key="6">
    <source>
        <dbReference type="Proteomes" id="UP000184420"/>
    </source>
</evidence>
<evidence type="ECO:0000313" key="5">
    <source>
        <dbReference type="EMBL" id="SHK87746.1"/>
    </source>
</evidence>
<dbReference type="InterPro" id="IPR012910">
    <property type="entry name" value="Plug_dom"/>
</dbReference>
<keyword evidence="3" id="KW-0998">Cell outer membrane</keyword>
<dbReference type="NCBIfam" id="TIGR04056">
    <property type="entry name" value="OMP_RagA_SusC"/>
    <property type="match status" value="1"/>
</dbReference>
<dbReference type="InterPro" id="IPR037066">
    <property type="entry name" value="Plug_dom_sf"/>
</dbReference>
<feature type="domain" description="TonB-dependent receptor plug" evidence="4">
    <location>
        <begin position="198"/>
        <end position="319"/>
    </location>
</feature>
<evidence type="ECO:0000256" key="2">
    <source>
        <dbReference type="ARBA" id="ARBA00023136"/>
    </source>
</evidence>
<dbReference type="AlphaFoldDB" id="A0A1M6W279"/>
<dbReference type="Gene3D" id="2.170.130.10">
    <property type="entry name" value="TonB-dependent receptor, plug domain"/>
    <property type="match status" value="1"/>
</dbReference>
<dbReference type="Pfam" id="PF07715">
    <property type="entry name" value="Plug"/>
    <property type="match status" value="1"/>
</dbReference>
<dbReference type="InterPro" id="IPR023996">
    <property type="entry name" value="TonB-dep_OMP_SusC/RagA"/>
</dbReference>
<name>A0A1M6W279_9BACT</name>
<dbReference type="NCBIfam" id="TIGR04057">
    <property type="entry name" value="SusC_RagA_signa"/>
    <property type="match status" value="1"/>
</dbReference>
<evidence type="ECO:0000259" key="4">
    <source>
        <dbReference type="Pfam" id="PF07715"/>
    </source>
</evidence>
<accession>A0A1M6W279</accession>
<gene>
    <name evidence="5" type="ORF">SAMN05444266_101452</name>
</gene>
<dbReference type="Pfam" id="PF13715">
    <property type="entry name" value="CarbopepD_reg_2"/>
    <property type="match status" value="1"/>
</dbReference>
<dbReference type="Proteomes" id="UP000184420">
    <property type="component" value="Unassembled WGS sequence"/>
</dbReference>
<dbReference type="InterPro" id="IPR036942">
    <property type="entry name" value="Beta-barrel_TonB_sf"/>
</dbReference>
<dbReference type="STRING" id="1419482.SAMN05444266_101452"/>
<evidence type="ECO:0000256" key="3">
    <source>
        <dbReference type="ARBA" id="ARBA00023237"/>
    </source>
</evidence>
<dbReference type="SUPFAM" id="SSF56935">
    <property type="entry name" value="Porins"/>
    <property type="match status" value="1"/>
</dbReference>
<dbReference type="EMBL" id="FRBL01000001">
    <property type="protein sequence ID" value="SHK87746.1"/>
    <property type="molecule type" value="Genomic_DNA"/>
</dbReference>
<proteinExistence type="predicted"/>
<reference evidence="5 6" key="1">
    <citation type="submission" date="2016-11" db="EMBL/GenBank/DDBJ databases">
        <authorList>
            <person name="Jaros S."/>
            <person name="Januszkiewicz K."/>
            <person name="Wedrychowicz H."/>
        </authorList>
    </citation>
    <scope>NUCLEOTIDE SEQUENCE [LARGE SCALE GENOMIC DNA]</scope>
    <source>
        <strain evidence="5 6">DSM 27406</strain>
    </source>
</reference>
<dbReference type="GO" id="GO:0009279">
    <property type="term" value="C:cell outer membrane"/>
    <property type="evidence" value="ECO:0007669"/>
    <property type="project" value="UniProtKB-SubCell"/>
</dbReference>
<keyword evidence="2" id="KW-0472">Membrane</keyword>
<evidence type="ECO:0000256" key="1">
    <source>
        <dbReference type="ARBA" id="ARBA00004442"/>
    </source>
</evidence>
<protein>
    <submittedName>
        <fullName evidence="5">TonB-linked outer membrane protein, SusC/RagA family</fullName>
    </submittedName>
</protein>
<dbReference type="InterPro" id="IPR008969">
    <property type="entry name" value="CarboxyPept-like_regulatory"/>
</dbReference>
<organism evidence="5 6">
    <name type="scientific">Chitinophaga jiangningensis</name>
    <dbReference type="NCBI Taxonomy" id="1419482"/>
    <lineage>
        <taxon>Bacteria</taxon>
        <taxon>Pseudomonadati</taxon>
        <taxon>Bacteroidota</taxon>
        <taxon>Chitinophagia</taxon>
        <taxon>Chitinophagales</taxon>
        <taxon>Chitinophagaceae</taxon>
        <taxon>Chitinophaga</taxon>
    </lineage>
</organism>